<dbReference type="Proteomes" id="UP001642484">
    <property type="component" value="Unassembled WGS sequence"/>
</dbReference>
<keyword evidence="4" id="KW-0489">Methyltransferase</keyword>
<dbReference type="InterPro" id="IPR003788">
    <property type="entry name" value="NDUFAF7"/>
</dbReference>
<sequence>MERAHGAPRVLTLPNTADGSATRWTLACDLCELFTLLALHSEATSSAVDLACQLLNTTAAVLRQCVQFLRQGLQRPTRLTKDWTSTSCVETLKCNAFTAWTADKVLGLQQAMGLEVSTSLQEREETEQKGLKDQQDCSVVASSKTALVSDPLEPHCLEDSDDDYRDLAKIRVMAAVFTGRGDRMQVLLPYLRRDLKVHRGVIDGIVFLLIRPDAFALDLVQQMRAIYGDIVLIRDYQESTWSTRGVEGRMGSLYRSLNETGTVYIKIDDDVVFLAKHALAELVREKLRRRCLFVSANVVNHAILSSVHQERGAHRAFQREHRRWFRVGDVNMDSSYIFERHPMGSCVFKRWDCAALVHESFLDRESDGTLCAFDFGWYDFHRAGFREHQYIHASPWIGATWRAAGARWSINLFAFEASDLRDMDWSRVHGPGDDEEEFSSNHAERRGQHACAIGRSIAVHFSYNVQEGRLLSSDLLQRYADLAKRRVGQFLLRPSEDKEKMRLGVVGLESLLAWASASNGAIQEWHESLADETAALRDVSSDVCWHAGFTKERCCRGDPTTSPDCWDGSYSFGECCPNADCWIGSFTYEFCCGEKHGLGGNKACWSGGFTHQLCCLANATSNSWADILSSEIETEQFYQMDDFYTDAQYGDEWGYYSKGHVLLGGGKGQDGTEQTQQFAHFTTYPMALSPHFARVFCRLLFIMWAGSSVRFMLSLTALLISHGTCGSEPTTEVQLDERAPFRVVEMGAGSGQLAYDTQQCVRSNALGLAPALWRRWAAAFEYTIMERSPALRKRQQSRGLRSVAGDAQTTGSCKSVLAALAASPACQGADGDAPECEAQERGTAEAGASVVLSNELLDAFAPVKLRFSLYGKPNITDCRSWQEVRLVHTITEDKLRSLLHILGYSEEMTEGTISQVRGYTDATFCAMANTTIGLEVQQQVSSNTSCLAITFSLSELVNHLDLGVPFASHNMRMRIRKDTKLSDRLRMITERLNGELQTSVALPRDVYRQVRHQLRDWPDLEADFLHTIQTHLFPVSISQERCDDLEWWFKAHEARIAKLALFYRQLGYPALHLVVRPGEDNFIDLVDCLLGPTGGFKLSLDYGANFEGLAHSLSVDGTNDGIFVPPIPHELMEGLPDCHNFWPKCAGRIDWTTFVDFTNLAAAGERRGWRTVFYGPQNLLEQFSRLNLTRNGRLYSVPGYPVLQDAWISRHVKGWYGRESDMDGTGVQRWTSFKALLLEKPSAKEVLSPILFPSWHLDTRHTDPCWSFDPSTVPLADWIPRQGNDSHDALTKLTDEINQDLGRQYAEGYEEAQLAVRLVDFMVAKSGCEAVHPVSAAAILERPVQWEALRRRLLNKWGEMWGEETVTRVARGILERLAGAGDEATWPFACAGQQAAALLCEMPGGASKAGSR</sequence>
<evidence type="ECO:0000256" key="5">
    <source>
        <dbReference type="ARBA" id="ARBA00022679"/>
    </source>
</evidence>
<evidence type="ECO:0000256" key="4">
    <source>
        <dbReference type="ARBA" id="ARBA00022603"/>
    </source>
</evidence>
<accession>A0ABP0K0G3</accession>
<proteinExistence type="inferred from homology"/>
<comment type="caution">
    <text evidence="8">The sequence shown here is derived from an EMBL/GenBank/DDBJ whole genome shotgun (WGS) entry which is preliminary data.</text>
</comment>
<keyword evidence="5" id="KW-0808">Transferase</keyword>
<dbReference type="EMBL" id="CAXAMN010007047">
    <property type="protein sequence ID" value="CAK9020123.1"/>
    <property type="molecule type" value="Genomic_DNA"/>
</dbReference>
<dbReference type="InterPro" id="IPR038375">
    <property type="entry name" value="NDUFAF7_sf"/>
</dbReference>
<dbReference type="InterPro" id="IPR029063">
    <property type="entry name" value="SAM-dependent_MTases_sf"/>
</dbReference>
<evidence type="ECO:0000256" key="6">
    <source>
        <dbReference type="ARBA" id="ARBA00023128"/>
    </source>
</evidence>
<evidence type="ECO:0000313" key="8">
    <source>
        <dbReference type="EMBL" id="CAK9020123.1"/>
    </source>
</evidence>
<gene>
    <name evidence="8" type="ORF">CCMP2556_LOCUS13934</name>
</gene>
<evidence type="ECO:0000313" key="9">
    <source>
        <dbReference type="Proteomes" id="UP001642484"/>
    </source>
</evidence>
<protein>
    <recommendedName>
        <fullName evidence="3">type II protein arginine methyltransferase</fullName>
        <ecNumber evidence="3">2.1.1.320</ecNumber>
    </recommendedName>
</protein>
<evidence type="ECO:0000256" key="7">
    <source>
        <dbReference type="ARBA" id="ARBA00048612"/>
    </source>
</evidence>
<evidence type="ECO:0000256" key="1">
    <source>
        <dbReference type="ARBA" id="ARBA00004173"/>
    </source>
</evidence>
<dbReference type="SUPFAM" id="SSF53335">
    <property type="entry name" value="S-adenosyl-L-methionine-dependent methyltransferases"/>
    <property type="match status" value="1"/>
</dbReference>
<organism evidence="8 9">
    <name type="scientific">Durusdinium trenchii</name>
    <dbReference type="NCBI Taxonomy" id="1381693"/>
    <lineage>
        <taxon>Eukaryota</taxon>
        <taxon>Sar</taxon>
        <taxon>Alveolata</taxon>
        <taxon>Dinophyceae</taxon>
        <taxon>Suessiales</taxon>
        <taxon>Symbiodiniaceae</taxon>
        <taxon>Durusdinium</taxon>
    </lineage>
</organism>
<dbReference type="Pfam" id="PF02636">
    <property type="entry name" value="Methyltransf_28"/>
    <property type="match status" value="1"/>
</dbReference>
<keyword evidence="9" id="KW-1185">Reference proteome</keyword>
<dbReference type="Gene3D" id="3.40.50.12710">
    <property type="match status" value="1"/>
</dbReference>
<dbReference type="EC" id="2.1.1.320" evidence="3"/>
<name>A0ABP0K0G3_9DINO</name>
<reference evidence="8 9" key="1">
    <citation type="submission" date="2024-02" db="EMBL/GenBank/DDBJ databases">
        <authorList>
            <person name="Chen Y."/>
            <person name="Shah S."/>
            <person name="Dougan E. K."/>
            <person name="Thang M."/>
            <person name="Chan C."/>
        </authorList>
    </citation>
    <scope>NUCLEOTIDE SEQUENCE [LARGE SCALE GENOMIC DNA]</scope>
</reference>
<comment type="subcellular location">
    <subcellularLocation>
        <location evidence="1">Mitochondrion</location>
    </subcellularLocation>
</comment>
<evidence type="ECO:0000256" key="3">
    <source>
        <dbReference type="ARBA" id="ARBA00011935"/>
    </source>
</evidence>
<evidence type="ECO:0000256" key="2">
    <source>
        <dbReference type="ARBA" id="ARBA00005891"/>
    </source>
</evidence>
<comment type="similarity">
    <text evidence="2">Belongs to the NDUFAF7 family.</text>
</comment>
<comment type="catalytic activity">
    <reaction evidence="7">
        <text>L-arginyl-[protein] + 2 S-adenosyl-L-methionine = N(omega),N(omega)'-dimethyl-L-arginyl-[protein] + 2 S-adenosyl-L-homocysteine + 2 H(+)</text>
        <dbReference type="Rhea" id="RHEA:48108"/>
        <dbReference type="Rhea" id="RHEA-COMP:10532"/>
        <dbReference type="Rhea" id="RHEA-COMP:11992"/>
        <dbReference type="ChEBI" id="CHEBI:15378"/>
        <dbReference type="ChEBI" id="CHEBI:29965"/>
        <dbReference type="ChEBI" id="CHEBI:57856"/>
        <dbReference type="ChEBI" id="CHEBI:59789"/>
        <dbReference type="ChEBI" id="CHEBI:88221"/>
        <dbReference type="EC" id="2.1.1.320"/>
    </reaction>
</comment>
<keyword evidence="6" id="KW-0496">Mitochondrion</keyword>